<proteinExistence type="predicted"/>
<dbReference type="RefSeq" id="WP_077995571.1">
    <property type="nucleotide sequence ID" value="NZ_CP019655.1"/>
</dbReference>
<name>A0A2L1UFW1_9BACL</name>
<evidence type="ECO:0008006" key="3">
    <source>
        <dbReference type="Google" id="ProtNLM"/>
    </source>
</evidence>
<dbReference type="Proteomes" id="UP000239833">
    <property type="component" value="Chromosome"/>
</dbReference>
<reference evidence="2" key="1">
    <citation type="submission" date="2017-02" db="EMBL/GenBank/DDBJ databases">
        <title>Delineation of Paenibacillus larvae strains originating from foulbrood outbreaks.</title>
        <authorList>
            <person name="Beims H."/>
            <person name="Bunk B."/>
            <person name="Sproeer C."/>
            <person name="Mohr K.I."/>
            <person name="Pradella S."/>
            <person name="Guenther G."/>
            <person name="Rohde M."/>
            <person name="von der Ohe W."/>
            <person name="Steinert M."/>
        </authorList>
    </citation>
    <scope>NUCLEOTIDE SEQUENCE [LARGE SCALE GENOMIC DNA]</scope>
    <source>
        <strain evidence="2">Eric_III</strain>
    </source>
</reference>
<evidence type="ECO:0000313" key="2">
    <source>
        <dbReference type="Proteomes" id="UP000239833"/>
    </source>
</evidence>
<organism evidence="1 2">
    <name type="scientific">Paenibacillus larvae subsp. larvae</name>
    <dbReference type="NCBI Taxonomy" id="147375"/>
    <lineage>
        <taxon>Bacteria</taxon>
        <taxon>Bacillati</taxon>
        <taxon>Bacillota</taxon>
        <taxon>Bacilli</taxon>
        <taxon>Bacillales</taxon>
        <taxon>Paenibacillaceae</taxon>
        <taxon>Paenibacillus</taxon>
    </lineage>
</organism>
<dbReference type="AlphaFoldDB" id="A0A2L1UFW1"/>
<dbReference type="GeneID" id="64219559"/>
<gene>
    <name evidence="1" type="ORF">ERICIII_03006</name>
</gene>
<protein>
    <recommendedName>
        <fullName evidence="3">F0F1-type ATP synthase</fullName>
    </recommendedName>
</protein>
<sequence length="326" mass="37711">MRMSNICVLFILIMFPFFWINELHADEQKNARRLELRYNAALDAAVQDAAKSLIQTEQEGDGIGYQSSKHIQVNREEAMQTFNKTLYINFGIQDDEVAKQVLHTYIPVVLVIGYDGYYVYAEDEYISEKGEIERKKTWSIKKPYVHTDALGNMFSFTLDEYVKIYNPTSRTWMEGIRQDLQNWEKLPLLHDAETFDSVRRFAIISALQKELETQINRYNAYLARIGAAYTFTLPTISHEDWNNTVDDVGLLVFMQGIPVGTQRYNHFAFSGSRIVKKPLYYGFLKDGIKIVTKETCGKPDLVEEVFYSNKEAAFSGYIPKSCINQK</sequence>
<accession>A0A2L1UFW1</accession>
<evidence type="ECO:0000313" key="1">
    <source>
        <dbReference type="EMBL" id="AVF27133.1"/>
    </source>
</evidence>
<dbReference type="EMBL" id="CP019655">
    <property type="protein sequence ID" value="AVF27133.1"/>
    <property type="molecule type" value="Genomic_DNA"/>
</dbReference>